<evidence type="ECO:0000313" key="2">
    <source>
        <dbReference type="Proteomes" id="UP000239477"/>
    </source>
</evidence>
<dbReference type="RefSeq" id="WP_105236797.1">
    <property type="nucleotide sequence ID" value="NZ_CP023270.1"/>
</dbReference>
<gene>
    <name evidence="1" type="ORF">CLM73_00025</name>
</gene>
<dbReference type="Proteomes" id="UP000239477">
    <property type="component" value="Chromosome"/>
</dbReference>
<proteinExistence type="predicted"/>
<organism evidence="1 2">
    <name type="scientific">Achromobacter spanius</name>
    <dbReference type="NCBI Taxonomy" id="217203"/>
    <lineage>
        <taxon>Bacteria</taxon>
        <taxon>Pseudomonadati</taxon>
        <taxon>Pseudomonadota</taxon>
        <taxon>Betaproteobacteria</taxon>
        <taxon>Burkholderiales</taxon>
        <taxon>Alcaligenaceae</taxon>
        <taxon>Achromobacter</taxon>
    </lineage>
</organism>
<dbReference type="AlphaFoldDB" id="A0A2S0I0U6"/>
<name>A0A2S0I0U6_9BURK</name>
<sequence>MKPDTHDAADVAQRLIDIHFSIWNDASAQSRELKFDQVYTQDFFVADQSGVAAGYAEVNRLIEQLQGTHVGFQFTPAPITWNHGLGRVVWSYGPRGNPDQVHGEDIFTIKDGKLASAHVFLDRP</sequence>
<dbReference type="EMBL" id="CP023270">
    <property type="protein sequence ID" value="AVJ25640.1"/>
    <property type="molecule type" value="Genomic_DNA"/>
</dbReference>
<dbReference type="SUPFAM" id="SSF54427">
    <property type="entry name" value="NTF2-like"/>
    <property type="match status" value="1"/>
</dbReference>
<reference evidence="1 2" key="1">
    <citation type="submission" date="2017-09" db="EMBL/GenBank/DDBJ databases">
        <title>Genomic, metabolic, and phenotypic characteristics of bacterial isolates from the natural microbiome of the model nematode Caenorhabditis elegans.</title>
        <authorList>
            <person name="Zimmermann J."/>
            <person name="Obeng N."/>
            <person name="Yang W."/>
            <person name="Obeng O."/>
            <person name="Kissoyan K."/>
            <person name="Pees B."/>
            <person name="Dirksen P."/>
            <person name="Hoppner M."/>
            <person name="Franke A."/>
            <person name="Rosenstiel P."/>
            <person name="Leippe M."/>
            <person name="Dierking K."/>
            <person name="Kaleta C."/>
            <person name="Schulenburg H."/>
        </authorList>
    </citation>
    <scope>NUCLEOTIDE SEQUENCE [LARGE SCALE GENOMIC DNA]</scope>
    <source>
        <strain evidence="1 2">MYb73</strain>
    </source>
</reference>
<dbReference type="Gene3D" id="3.10.450.50">
    <property type="match status" value="1"/>
</dbReference>
<dbReference type="OrthoDB" id="7064268at2"/>
<accession>A0A2S0I0U6</accession>
<dbReference type="InterPro" id="IPR032710">
    <property type="entry name" value="NTF2-like_dom_sf"/>
</dbReference>
<keyword evidence="2" id="KW-1185">Reference proteome</keyword>
<protein>
    <submittedName>
        <fullName evidence="1">4-hydroxythreonine-4-phosphate dehydrogenase</fullName>
    </submittedName>
</protein>
<evidence type="ECO:0000313" key="1">
    <source>
        <dbReference type="EMBL" id="AVJ25640.1"/>
    </source>
</evidence>